<protein>
    <recommendedName>
        <fullName evidence="2">RNase H type-1 domain-containing protein</fullName>
    </recommendedName>
</protein>
<dbReference type="EMBL" id="GBRH01252368">
    <property type="protein sequence ID" value="JAD45527.1"/>
    <property type="molecule type" value="Transcribed_RNA"/>
</dbReference>
<name>A0A0A9AEK5_ARUDO</name>
<reference evidence="1" key="1">
    <citation type="submission" date="2014-09" db="EMBL/GenBank/DDBJ databases">
        <authorList>
            <person name="Magalhaes I.L.F."/>
            <person name="Oliveira U."/>
            <person name="Santos F.R."/>
            <person name="Vidigal T.H.D.A."/>
            <person name="Brescovit A.D."/>
            <person name="Santos A.J."/>
        </authorList>
    </citation>
    <scope>NUCLEOTIDE SEQUENCE</scope>
    <source>
        <tissue evidence="1">Shoot tissue taken approximately 20 cm above the soil surface</tissue>
    </source>
</reference>
<dbReference type="AlphaFoldDB" id="A0A0A9AEK5"/>
<evidence type="ECO:0008006" key="2">
    <source>
        <dbReference type="Google" id="ProtNLM"/>
    </source>
</evidence>
<proteinExistence type="predicted"/>
<evidence type="ECO:0000313" key="1">
    <source>
        <dbReference type="EMBL" id="JAD45527.1"/>
    </source>
</evidence>
<sequence length="64" mass="7043">MKVNTDAAFYLDDMSVSTVVVITDPQGKLIQAEARWYDSLADVLIAEALAVRDDLEVAARTSNR</sequence>
<organism evidence="1">
    <name type="scientific">Arundo donax</name>
    <name type="common">Giant reed</name>
    <name type="synonym">Donax arundinaceus</name>
    <dbReference type="NCBI Taxonomy" id="35708"/>
    <lineage>
        <taxon>Eukaryota</taxon>
        <taxon>Viridiplantae</taxon>
        <taxon>Streptophyta</taxon>
        <taxon>Embryophyta</taxon>
        <taxon>Tracheophyta</taxon>
        <taxon>Spermatophyta</taxon>
        <taxon>Magnoliopsida</taxon>
        <taxon>Liliopsida</taxon>
        <taxon>Poales</taxon>
        <taxon>Poaceae</taxon>
        <taxon>PACMAD clade</taxon>
        <taxon>Arundinoideae</taxon>
        <taxon>Arundineae</taxon>
        <taxon>Arundo</taxon>
    </lineage>
</organism>
<reference evidence="1" key="2">
    <citation type="journal article" date="2015" name="Data Brief">
        <title>Shoot transcriptome of the giant reed, Arundo donax.</title>
        <authorList>
            <person name="Barrero R.A."/>
            <person name="Guerrero F.D."/>
            <person name="Moolhuijzen P."/>
            <person name="Goolsby J.A."/>
            <person name="Tidwell J."/>
            <person name="Bellgard S.E."/>
            <person name="Bellgard M.I."/>
        </authorList>
    </citation>
    <scope>NUCLEOTIDE SEQUENCE</scope>
    <source>
        <tissue evidence="1">Shoot tissue taken approximately 20 cm above the soil surface</tissue>
    </source>
</reference>
<accession>A0A0A9AEK5</accession>